<protein>
    <recommendedName>
        <fullName evidence="3">IrrE N-terminal-like domain-containing protein</fullName>
    </recommendedName>
</protein>
<sequence length="157" mass="18083">MSAEAFTFGRMYHPWGRFRDLAHFTLRWAHLPEGVLGVTDFDGKTVTLAHGLDQAERRSTIAHEVEHIDRGWSPCTTREECQIERAAAQKLIGIRELGEALAWARDLEEAAEELWVDVPLLRVRLQHLHPAERAYLRRRLADEGTDEQDTTSETRNQ</sequence>
<dbReference type="EMBL" id="FOQG01000014">
    <property type="protein sequence ID" value="SFI85153.1"/>
    <property type="molecule type" value="Genomic_DNA"/>
</dbReference>
<evidence type="ECO:0008006" key="3">
    <source>
        <dbReference type="Google" id="ProtNLM"/>
    </source>
</evidence>
<gene>
    <name evidence="1" type="ORF">SAMN05216561_1147</name>
</gene>
<name>A0A1I3LKA4_9ACTN</name>
<proteinExistence type="predicted"/>
<keyword evidence="2" id="KW-1185">Reference proteome</keyword>
<reference evidence="1 2" key="1">
    <citation type="submission" date="2016-10" db="EMBL/GenBank/DDBJ databases">
        <authorList>
            <person name="de Groot N.N."/>
        </authorList>
    </citation>
    <scope>NUCLEOTIDE SEQUENCE [LARGE SCALE GENOMIC DNA]</scope>
    <source>
        <strain evidence="1 2">CGMCC 1.11156</strain>
    </source>
</reference>
<dbReference type="Proteomes" id="UP000198649">
    <property type="component" value="Unassembled WGS sequence"/>
</dbReference>
<evidence type="ECO:0000313" key="1">
    <source>
        <dbReference type="EMBL" id="SFI85153.1"/>
    </source>
</evidence>
<accession>A0A1I3LKA4</accession>
<dbReference type="AlphaFoldDB" id="A0A1I3LKA4"/>
<evidence type="ECO:0000313" key="2">
    <source>
        <dbReference type="Proteomes" id="UP000198649"/>
    </source>
</evidence>
<dbReference type="STRING" id="1005945.SAMN05216561_1147"/>
<organism evidence="1 2">
    <name type="scientific">Nocardioides psychrotolerans</name>
    <dbReference type="NCBI Taxonomy" id="1005945"/>
    <lineage>
        <taxon>Bacteria</taxon>
        <taxon>Bacillati</taxon>
        <taxon>Actinomycetota</taxon>
        <taxon>Actinomycetes</taxon>
        <taxon>Propionibacteriales</taxon>
        <taxon>Nocardioidaceae</taxon>
        <taxon>Nocardioides</taxon>
    </lineage>
</organism>
<dbReference type="RefSeq" id="WP_218031257.1">
    <property type="nucleotide sequence ID" value="NZ_BKAF01000017.1"/>
</dbReference>